<organism evidence="3 4">
    <name type="scientific">Mytilus coruscus</name>
    <name type="common">Sea mussel</name>
    <dbReference type="NCBI Taxonomy" id="42192"/>
    <lineage>
        <taxon>Eukaryota</taxon>
        <taxon>Metazoa</taxon>
        <taxon>Spiralia</taxon>
        <taxon>Lophotrochozoa</taxon>
        <taxon>Mollusca</taxon>
        <taxon>Bivalvia</taxon>
        <taxon>Autobranchia</taxon>
        <taxon>Pteriomorphia</taxon>
        <taxon>Mytilida</taxon>
        <taxon>Mytiloidea</taxon>
        <taxon>Mytilidae</taxon>
        <taxon>Mytilinae</taxon>
        <taxon>Mytilus</taxon>
    </lineage>
</organism>
<dbReference type="EMBL" id="CACVKT020008453">
    <property type="protein sequence ID" value="CAC5415645.1"/>
    <property type="molecule type" value="Genomic_DNA"/>
</dbReference>
<feature type="region of interest" description="Disordered" evidence="2">
    <location>
        <begin position="347"/>
        <end position="376"/>
    </location>
</feature>
<keyword evidence="4" id="KW-1185">Reference proteome</keyword>
<feature type="coiled-coil region" evidence="1">
    <location>
        <begin position="176"/>
        <end position="219"/>
    </location>
</feature>
<feature type="compositionally biased region" description="Low complexity" evidence="2">
    <location>
        <begin position="107"/>
        <end position="127"/>
    </location>
</feature>
<dbReference type="PANTHER" id="PTHR47331">
    <property type="entry name" value="PHD-TYPE DOMAIN-CONTAINING PROTEIN"/>
    <property type="match status" value="1"/>
</dbReference>
<dbReference type="PANTHER" id="PTHR47331:SF6">
    <property type="entry name" value="DOUBLECORTIN DOMAIN-CONTAINING PROTEIN"/>
    <property type="match status" value="1"/>
</dbReference>
<evidence type="ECO:0000313" key="4">
    <source>
        <dbReference type="Proteomes" id="UP000507470"/>
    </source>
</evidence>
<reference evidence="3 4" key="1">
    <citation type="submission" date="2020-06" db="EMBL/GenBank/DDBJ databases">
        <authorList>
            <person name="Li R."/>
            <person name="Bekaert M."/>
        </authorList>
    </citation>
    <scope>NUCLEOTIDE SEQUENCE [LARGE SCALE GENOMIC DNA]</scope>
    <source>
        <strain evidence="4">wild</strain>
    </source>
</reference>
<protein>
    <submittedName>
        <fullName evidence="3">Uncharacterized protein</fullName>
    </submittedName>
</protein>
<evidence type="ECO:0000256" key="2">
    <source>
        <dbReference type="SAM" id="MobiDB-lite"/>
    </source>
</evidence>
<accession>A0A6J8E836</accession>
<gene>
    <name evidence="3" type="ORF">MCOR_48331</name>
</gene>
<sequence>MGSQRFERFSDWNKLVDTIARLQHIAESYQGKAHCHHGTGWHLCRESLNLVNSRRAEINIIKAVQAETYTEELLSSVEGKNIPANSPLNNLLWLSVTQNLCTRHNSSRSVKSSSSRRSGAKTSSSRNSSASSVYLKSKAKAEAAKVCLQYVQEEAELKKKQASLDEQFEIETAKFKAAAQKEKAELNADLEVLAYKKDAAAAEAEVEVLQSERSEESTERSCSGIKSIASKRTQAYVDEQSSLKSHHSVSQPGKEFEIPYIVPSTRNKPQKVFGIPYMVPSLRSEPLLPTNHIHEETLIMKQAEIQNKTTEKIDNSCFAEFFREQSKIKNNPSVMYEYDSVVTNRKEKGNSRNVNVATKKTELQDNSRSTERSRDEKQCPIHITNHTLNKCRAFRNKPIDERRKLLKDKNICFGYCESNTHIQRNCPSSGTVQCDICKSNHATALHKNVNTLLKALSSNGRESVQNPEPSSTTPVVKAMCSQVCGDYFAGKSCAKTVLVTIYQKNQCANAVRGNNPADQATRSIAVKDLQTSMWLHGPTRTICENSISETEYQLQDPSEDKEIRNVSCLKTKFSDISSMGSQRFERFSDWNKLVDTIARLQHIAESYQGKAHCLHGRGWHLCREFLNLVSS</sequence>
<dbReference type="AlphaFoldDB" id="A0A6J8E836"/>
<dbReference type="OrthoDB" id="6138610at2759"/>
<dbReference type="Proteomes" id="UP000507470">
    <property type="component" value="Unassembled WGS sequence"/>
</dbReference>
<evidence type="ECO:0000256" key="1">
    <source>
        <dbReference type="SAM" id="Coils"/>
    </source>
</evidence>
<keyword evidence="1" id="KW-0175">Coiled coil</keyword>
<feature type="region of interest" description="Disordered" evidence="2">
    <location>
        <begin position="105"/>
        <end position="127"/>
    </location>
</feature>
<proteinExistence type="predicted"/>
<evidence type="ECO:0000313" key="3">
    <source>
        <dbReference type="EMBL" id="CAC5415645.1"/>
    </source>
</evidence>
<feature type="compositionally biased region" description="Basic and acidic residues" evidence="2">
    <location>
        <begin position="359"/>
        <end position="376"/>
    </location>
</feature>
<name>A0A6J8E836_MYTCO</name>